<evidence type="ECO:0000256" key="1">
    <source>
        <dbReference type="SAM" id="MobiDB-lite"/>
    </source>
</evidence>
<feature type="region of interest" description="Disordered" evidence="1">
    <location>
        <begin position="1"/>
        <end position="62"/>
    </location>
</feature>
<dbReference type="PANTHER" id="PTHR41878:SF1">
    <property type="entry name" value="TNPR PROTEIN"/>
    <property type="match status" value="1"/>
</dbReference>
<feature type="domain" description="Plasmid pRiA4b Orf3-like" evidence="2">
    <location>
        <begin position="65"/>
        <end position="232"/>
    </location>
</feature>
<dbReference type="InterPro" id="IPR024047">
    <property type="entry name" value="MM3350-like_sf"/>
</dbReference>
<gene>
    <name evidence="3" type="ORF">CLV63_12183</name>
</gene>
<dbReference type="SUPFAM" id="SSF159941">
    <property type="entry name" value="MM3350-like"/>
    <property type="match status" value="1"/>
</dbReference>
<dbReference type="OrthoDB" id="9816539at2"/>
<evidence type="ECO:0000313" key="4">
    <source>
        <dbReference type="Proteomes" id="UP000240542"/>
    </source>
</evidence>
<feature type="compositionally biased region" description="Low complexity" evidence="1">
    <location>
        <begin position="46"/>
        <end position="55"/>
    </location>
</feature>
<dbReference type="Pfam" id="PF07929">
    <property type="entry name" value="PRiA4_ORF3"/>
    <property type="match status" value="1"/>
</dbReference>
<sequence>MAHGADDNGVPDGVDASLRSVAGSEGGGGPGSADGLIAALRGSVDPSGRPAPASQRRPRRGDVATYRVRVELTGTNPPLWRRLELDSDLFLNEVHGILQTVFGWQDYHLHRFASGPLYYSDDTEYYLAPFEAAEGETGIPEEQVRLDEVLAEAGDRLFYLYDFGDDWEHLITLQAVLPRTENVPKARCTDGKRPAPAEDCGGIGGYELQVAATDPGHPDHTAALAEYRASFGEESDPGEFAPAPFEIDATNAALTALSTPPPTNLPGPVADLVAATRDPAAARRLYELIDQAGLGEPADIDPTDAAAMVHPYAWLLDHVGTEGIKLTGAGYLPPASVEAAAAELDLGKEWIGKLNREIQTYPVFHLRTSAQALGLLRKHRGRLLPTPAGRRAKSDPSTLWNHLAQRLPLKTGHVHERQAGLLLLLAVAAERGGGFQVAADILNGIGWRLDGHTPLVHTDASGAARDTTDVLSRIGAATTDGWPPQLRTLPHGSAFARAALRSWPD</sequence>
<protein>
    <submittedName>
        <fullName evidence="3">PRiA4b ORF-3-like protein</fullName>
    </submittedName>
</protein>
<dbReference type="Proteomes" id="UP000240542">
    <property type="component" value="Unassembled WGS sequence"/>
</dbReference>
<dbReference type="InterPro" id="IPR012912">
    <property type="entry name" value="Plasmid_pRiA4b_Orf3-like"/>
</dbReference>
<accession>A0A2P8D1A6</accession>
<evidence type="ECO:0000313" key="3">
    <source>
        <dbReference type="EMBL" id="PSK90956.1"/>
    </source>
</evidence>
<dbReference type="EMBL" id="PYGA01000021">
    <property type="protein sequence ID" value="PSK90956.1"/>
    <property type="molecule type" value="Genomic_DNA"/>
</dbReference>
<organism evidence="3 4">
    <name type="scientific">Murinocardiopsis flavida</name>
    <dbReference type="NCBI Taxonomy" id="645275"/>
    <lineage>
        <taxon>Bacteria</taxon>
        <taxon>Bacillati</taxon>
        <taxon>Actinomycetota</taxon>
        <taxon>Actinomycetes</taxon>
        <taxon>Streptosporangiales</taxon>
        <taxon>Nocardiopsidaceae</taxon>
        <taxon>Murinocardiopsis</taxon>
    </lineage>
</organism>
<comment type="caution">
    <text evidence="3">The sequence shown here is derived from an EMBL/GenBank/DDBJ whole genome shotgun (WGS) entry which is preliminary data.</text>
</comment>
<dbReference type="AlphaFoldDB" id="A0A2P8D1A6"/>
<proteinExistence type="predicted"/>
<evidence type="ECO:0000259" key="2">
    <source>
        <dbReference type="Pfam" id="PF07929"/>
    </source>
</evidence>
<dbReference type="Gene3D" id="3.10.290.30">
    <property type="entry name" value="MM3350-like"/>
    <property type="match status" value="1"/>
</dbReference>
<keyword evidence="4" id="KW-1185">Reference proteome</keyword>
<name>A0A2P8D1A6_9ACTN</name>
<dbReference type="PANTHER" id="PTHR41878">
    <property type="entry name" value="LEXA REPRESSOR-RELATED"/>
    <property type="match status" value="1"/>
</dbReference>
<reference evidence="3 4" key="1">
    <citation type="submission" date="2018-03" db="EMBL/GenBank/DDBJ databases">
        <title>Genomic Encyclopedia of Archaeal and Bacterial Type Strains, Phase II (KMG-II): from individual species to whole genera.</title>
        <authorList>
            <person name="Goeker M."/>
        </authorList>
    </citation>
    <scope>NUCLEOTIDE SEQUENCE [LARGE SCALE GENOMIC DNA]</scope>
    <source>
        <strain evidence="3 4">DSM 45312</strain>
    </source>
</reference>